<feature type="compositionally biased region" description="Basic and acidic residues" evidence="1">
    <location>
        <begin position="64"/>
        <end position="82"/>
    </location>
</feature>
<feature type="region of interest" description="Disordered" evidence="1">
    <location>
        <begin position="179"/>
        <end position="338"/>
    </location>
</feature>
<dbReference type="OrthoDB" id="5599646at2759"/>
<feature type="compositionally biased region" description="Acidic residues" evidence="1">
    <location>
        <begin position="86"/>
        <end position="102"/>
    </location>
</feature>
<dbReference type="STRING" id="289078.A0A2X0NG07"/>
<gene>
    <name evidence="3" type="ORF">BZ3500_MVSOF-1268-A1-R1_CHR4-2G06947</name>
</gene>
<accession>A0A2X0NG07</accession>
<dbReference type="Proteomes" id="UP000249723">
    <property type="component" value="Unassembled WGS sequence"/>
</dbReference>
<feature type="compositionally biased region" description="Acidic residues" evidence="1">
    <location>
        <begin position="124"/>
        <end position="155"/>
    </location>
</feature>
<feature type="domain" description="Srp40 C-terminal" evidence="2">
    <location>
        <begin position="344"/>
        <end position="393"/>
    </location>
</feature>
<proteinExistence type="predicted"/>
<protein>
    <submittedName>
        <fullName evidence="3">BZ3500_MvSof-1268-A1-R1_Chr4-2g06947 protein</fullName>
    </submittedName>
</protein>
<evidence type="ECO:0000313" key="4">
    <source>
        <dbReference type="Proteomes" id="UP000249723"/>
    </source>
</evidence>
<dbReference type="AlphaFoldDB" id="A0A2X0NG07"/>
<feature type="compositionally biased region" description="Acidic residues" evidence="1">
    <location>
        <begin position="196"/>
        <end position="210"/>
    </location>
</feature>
<organism evidence="3 4">
    <name type="scientific">Microbotryum saponariae</name>
    <dbReference type="NCBI Taxonomy" id="289078"/>
    <lineage>
        <taxon>Eukaryota</taxon>
        <taxon>Fungi</taxon>
        <taxon>Dikarya</taxon>
        <taxon>Basidiomycota</taxon>
        <taxon>Pucciniomycotina</taxon>
        <taxon>Microbotryomycetes</taxon>
        <taxon>Microbotryales</taxon>
        <taxon>Microbotryaceae</taxon>
        <taxon>Microbotryum</taxon>
    </lineage>
</organism>
<dbReference type="GO" id="GO:0005730">
    <property type="term" value="C:nucleolus"/>
    <property type="evidence" value="ECO:0007669"/>
    <property type="project" value="InterPro"/>
</dbReference>
<feature type="region of interest" description="Disordered" evidence="1">
    <location>
        <begin position="64"/>
        <end position="166"/>
    </location>
</feature>
<reference evidence="4" key="1">
    <citation type="submission" date="2016-10" db="EMBL/GenBank/DDBJ databases">
        <authorList>
            <person name="Jeantristanb JTB J.-T."/>
            <person name="Ricardo R."/>
        </authorList>
    </citation>
    <scope>NUCLEOTIDE SEQUENCE [LARGE SCALE GENOMIC DNA]</scope>
</reference>
<dbReference type="EMBL" id="FMWP01000092">
    <property type="protein sequence ID" value="SCZ97038.1"/>
    <property type="molecule type" value="Genomic_DNA"/>
</dbReference>
<name>A0A2X0NG07_9BASI</name>
<feature type="compositionally biased region" description="Low complexity" evidence="1">
    <location>
        <begin position="217"/>
        <end position="232"/>
    </location>
</feature>
<sequence>MDAKTEALHQTHSHIHLFLRSHNLPKTASALSKELLKNGTPLITDQLDPRPSEGALLALLKAKVDLNRAKRSSKEKETKKAADVLSDSDDSADSADSSDDEQEATKGAPKAKDTKTAVNKAESSDSDSDSDSSSDSDAASDSDSNSSDDEEEEEEKPTSLVGKVVDKVKMVAKAVAEEIAVLEKPSTSAKKLETASDSDDSSDDSSDEEDKEKKVPVKATATKVVEAVAPKATSNKRKAGESSSDSDSGSDSSSFDSDSSSSSSSDSDSDSSSDSDAESKAKPTKKKQKVVASPKAPEPVSLPPPVPAVASPKLTTPLANGINGGNKKKERVVNAPFRRVKAEEPAGMSDYGAKASADLLVTRGKGFTKEKNKKKRGSYRGGDITMESHSIKFNYD</sequence>
<dbReference type="Pfam" id="PF05022">
    <property type="entry name" value="SRP40_C"/>
    <property type="match status" value="1"/>
</dbReference>
<feature type="compositionally biased region" description="Pro residues" evidence="1">
    <location>
        <begin position="296"/>
        <end position="307"/>
    </location>
</feature>
<feature type="compositionally biased region" description="Acidic residues" evidence="1">
    <location>
        <begin position="267"/>
        <end position="276"/>
    </location>
</feature>
<dbReference type="InterPro" id="IPR039191">
    <property type="entry name" value="Nopp140-like"/>
</dbReference>
<dbReference type="InterPro" id="IPR007718">
    <property type="entry name" value="Srp40_C"/>
</dbReference>
<keyword evidence="4" id="KW-1185">Reference proteome</keyword>
<evidence type="ECO:0000259" key="2">
    <source>
        <dbReference type="Pfam" id="PF05022"/>
    </source>
</evidence>
<feature type="compositionally biased region" description="Low complexity" evidence="1">
    <location>
        <begin position="242"/>
        <end position="266"/>
    </location>
</feature>
<dbReference type="PANTHER" id="PTHR23216">
    <property type="entry name" value="NUCLEOLAR AND COILED-BODY PHOSPHOPROTEIN 1"/>
    <property type="match status" value="1"/>
</dbReference>
<evidence type="ECO:0000256" key="1">
    <source>
        <dbReference type="SAM" id="MobiDB-lite"/>
    </source>
</evidence>
<evidence type="ECO:0000313" key="3">
    <source>
        <dbReference type="EMBL" id="SCZ97038.1"/>
    </source>
</evidence>
<dbReference type="GO" id="GO:0005654">
    <property type="term" value="C:nucleoplasm"/>
    <property type="evidence" value="ECO:0007669"/>
    <property type="project" value="TreeGrafter"/>
</dbReference>
<dbReference type="PANTHER" id="PTHR23216:SF1">
    <property type="entry name" value="NUCLEOLAR AND COILED-BODY PHOSPHOPROTEIN 1"/>
    <property type="match status" value="1"/>
</dbReference>